<proteinExistence type="predicted"/>
<evidence type="ECO:0000259" key="5">
    <source>
        <dbReference type="Pfam" id="PF25990"/>
    </source>
</evidence>
<organism evidence="6 7">
    <name type="scientific">Clostridium perfringens (strain ATCC 13124 / DSM 756 / JCM 1290 / NCIMB 6125 / NCTC 8237 / Type A)</name>
    <dbReference type="NCBI Taxonomy" id="195103"/>
    <lineage>
        <taxon>Bacteria</taxon>
        <taxon>Bacillati</taxon>
        <taxon>Bacillota</taxon>
        <taxon>Clostridia</taxon>
        <taxon>Eubacteriales</taxon>
        <taxon>Clostridiaceae</taxon>
        <taxon>Clostridium</taxon>
    </lineage>
</organism>
<dbReference type="Pfam" id="PF25990">
    <property type="entry name" value="Beta-barrel_YknX"/>
    <property type="match status" value="1"/>
</dbReference>
<reference evidence="6 7" key="1">
    <citation type="journal article" date="2006" name="Genome Res.">
        <title>Skewed genomic variability in strains of the toxigenic bacterial pathogen, Clostridium perfringens.</title>
        <authorList>
            <person name="Myers G.S."/>
            <person name="Rasko D.A."/>
            <person name="Cheung J.K."/>
            <person name="Ravel J."/>
            <person name="Seshadri R."/>
            <person name="Deboy R.T."/>
            <person name="Ren Q."/>
            <person name="Varga J."/>
            <person name="Awad M.M."/>
            <person name="Brinkac L.M."/>
            <person name="Daugherty S.C."/>
            <person name="Haft D.H."/>
            <person name="Dodson R.J."/>
            <person name="Madupu R."/>
            <person name="Nelson W.C."/>
            <person name="Rosovitz M.J."/>
            <person name="Sullivan S.A."/>
            <person name="Khouri H."/>
            <person name="Dimitrov G.I."/>
            <person name="Watkins K.L."/>
            <person name="Mulligan S."/>
            <person name="Benton J."/>
            <person name="Radune D."/>
            <person name="Fisher D.J."/>
            <person name="Atkins H.S."/>
            <person name="Hiscox T."/>
            <person name="Jost B.H."/>
            <person name="Billington S.J."/>
            <person name="Songer J.G."/>
            <person name="McClane B.A."/>
            <person name="Titball R.W."/>
            <person name="Rood J.I."/>
            <person name="Melville S.B."/>
            <person name="Paulsen I.T."/>
        </authorList>
    </citation>
    <scope>NUCLEOTIDE SEQUENCE [LARGE SCALE GENOMIC DNA]</scope>
    <source>
        <strain evidence="7">ATCC 13124 / DSM 756 / JCM 1290 / NCIMB 6125 / NCTC 8237 / S 107 / Type A</strain>
    </source>
</reference>
<feature type="transmembrane region" description="Helical" evidence="3">
    <location>
        <begin position="5"/>
        <end position="25"/>
    </location>
</feature>
<dbReference type="HOGENOM" id="CLU_018816_19_2_9"/>
<dbReference type="Gene3D" id="2.40.50.100">
    <property type="match status" value="1"/>
</dbReference>
<dbReference type="STRING" id="195103.CPF_1793"/>
<dbReference type="Gene3D" id="2.40.30.170">
    <property type="match status" value="1"/>
</dbReference>
<keyword evidence="1" id="KW-0175">Coiled coil</keyword>
<feature type="domain" description="YknX-like barrel-sandwich hybrid" evidence="4">
    <location>
        <begin position="60"/>
        <end position="197"/>
    </location>
</feature>
<dbReference type="Proteomes" id="UP000001823">
    <property type="component" value="Chromosome"/>
</dbReference>
<feature type="region of interest" description="Disordered" evidence="2">
    <location>
        <begin position="351"/>
        <end position="376"/>
    </location>
</feature>
<dbReference type="Gene3D" id="2.40.420.20">
    <property type="match status" value="1"/>
</dbReference>
<dbReference type="PANTHER" id="PTHR30469:SF15">
    <property type="entry name" value="HLYD FAMILY OF SECRETION PROTEINS"/>
    <property type="match status" value="1"/>
</dbReference>
<evidence type="ECO:0000313" key="7">
    <source>
        <dbReference type="Proteomes" id="UP000001823"/>
    </source>
</evidence>
<dbReference type="InterPro" id="IPR058639">
    <property type="entry name" value="BSH_YknX-like"/>
</dbReference>
<feature type="domain" description="YknX-like beta-barrel" evidence="5">
    <location>
        <begin position="214"/>
        <end position="300"/>
    </location>
</feature>
<gene>
    <name evidence="6" type="ordered locus">CPF_1793</name>
</gene>
<dbReference type="EMBL" id="CP000246">
    <property type="protein sequence ID" value="ABG82535.1"/>
    <property type="molecule type" value="Genomic_DNA"/>
</dbReference>
<dbReference type="Pfam" id="PF25984">
    <property type="entry name" value="BSH_YknX"/>
    <property type="match status" value="1"/>
</dbReference>
<dbReference type="GO" id="GO:0015562">
    <property type="term" value="F:efflux transmembrane transporter activity"/>
    <property type="evidence" value="ECO:0007669"/>
    <property type="project" value="TreeGrafter"/>
</dbReference>
<dbReference type="eggNOG" id="COG0845">
    <property type="taxonomic scope" value="Bacteria"/>
</dbReference>
<dbReference type="SUPFAM" id="SSF111369">
    <property type="entry name" value="HlyD-like secretion proteins"/>
    <property type="match status" value="1"/>
</dbReference>
<dbReference type="RefSeq" id="WP_011590886.1">
    <property type="nucleotide sequence ID" value="NC_008261.1"/>
</dbReference>
<protein>
    <submittedName>
        <fullName evidence="6">Uncharacterized protein</fullName>
    </submittedName>
</protein>
<feature type="coiled-coil region" evidence="1">
    <location>
        <begin position="93"/>
        <end position="179"/>
    </location>
</feature>
<name>A0A0H2YNQ5_CLOP1</name>
<dbReference type="InterPro" id="IPR058636">
    <property type="entry name" value="Beta-barrel_YknX"/>
</dbReference>
<dbReference type="AlphaFoldDB" id="A0A0H2YNQ5"/>
<evidence type="ECO:0000256" key="2">
    <source>
        <dbReference type="SAM" id="MobiDB-lite"/>
    </source>
</evidence>
<dbReference type="KEGG" id="cpf:CPF_1793"/>
<evidence type="ECO:0000256" key="3">
    <source>
        <dbReference type="SAM" id="Phobius"/>
    </source>
</evidence>
<keyword evidence="3" id="KW-0472">Membrane</keyword>
<dbReference type="PaxDb" id="195103-CPF_1793"/>
<keyword evidence="3" id="KW-1133">Transmembrane helix</keyword>
<keyword evidence="3" id="KW-0812">Transmembrane</keyword>
<keyword evidence="7" id="KW-1185">Reference proteome</keyword>
<evidence type="ECO:0000313" key="6">
    <source>
        <dbReference type="EMBL" id="ABG82535.1"/>
    </source>
</evidence>
<evidence type="ECO:0000256" key="1">
    <source>
        <dbReference type="SAM" id="Coils"/>
    </source>
</evidence>
<dbReference type="GO" id="GO:1990281">
    <property type="term" value="C:efflux pump complex"/>
    <property type="evidence" value="ECO:0007669"/>
    <property type="project" value="TreeGrafter"/>
</dbReference>
<dbReference type="PANTHER" id="PTHR30469">
    <property type="entry name" value="MULTIDRUG RESISTANCE PROTEIN MDTA"/>
    <property type="match status" value="1"/>
</dbReference>
<sequence length="376" mass="40973">MKKKYIIAIVTVVILAGVGVGSYFLKQSMNKESVATMEIYTVPSTDKVFVNGKIEPEKVENIFLDATKGTVDKVEVENGDVVEKGDTLFTYKNDQVQSQVEQLELQLNSAKNQKEEINKQNAEAKKQLEDLKKAGLENQMPQGGQMPNLGQNAGGEISTGSVDEQIKLLEKQIKALKDKEYYKVTAPIGGKVILAESSTNPTQPYITVESGDYYISGSVNEKDQPKIKEGQEVQITILSTNKNINGKISSVGNTPIDNGASLAAQTGAQGGASGNMSYYEVKITPDSQEDLTNGFHVQASVNLDKKPIEIPKEAILSVDNEEFVFKNVDGKLVKQVITYSPKEGSEDEVIVSSGLNEEDKIVSKPTPNMKEGMNVE</sequence>
<evidence type="ECO:0000259" key="4">
    <source>
        <dbReference type="Pfam" id="PF25984"/>
    </source>
</evidence>
<accession>A0A0H2YNQ5</accession>